<name>A0ABR2IPZ5_9EUKA</name>
<evidence type="ECO:0008006" key="3">
    <source>
        <dbReference type="Google" id="ProtNLM"/>
    </source>
</evidence>
<evidence type="ECO:0000313" key="1">
    <source>
        <dbReference type="EMBL" id="KAK8866989.1"/>
    </source>
</evidence>
<sequence length="687" mass="80390">MNEYIYTIFIAHKNGGWNEVKFNFQDEDDDEPINACCGNSDPSNDFLGEYFLIHTLKGRVFLFQPTYSTEVNPIRVGNNDLHVDHIACSHNCIFLSSGNNIYFFSFNAQKREIFLEETYLLHSPVLSMKPASTSTIAIFVHLQDYSLKMIRKYHNELIDIDSNVLLYDVSDNSILFIKSDLSRQIINYKFEPKGETLRYINGQNDVNNKKQLPYHVYFHKYDGDDNFQCIEEITPGVIDFDTDMRFSKLISRQNNLIYCDEECHKLSFWKEEPFFEIPDQIILFDQLDNANDFLVVIRHASFGFTPLFLKPHDISSIDSQLELIDIQTGELTTTFHNFYDSNIFLESVLIILENFQANQSLLIDNCQNIIQIINWIIDYQSTLIDTFLLSRILTYQFFNIILIRFNSNFESEFAITPISVSCLAVLINKAIQIAPCKPSQKTLFMLRTISEENKPIIPLIPPIRTQFNEVHRMSMIFIQNMPENFAIRTLSALLSCLKYTKCSILFFAELCFQLNIIQKVDENVYYLVKDLLIEGNTTKNENLPKIVRLLLHSYRFISSNEPNSELLKKIRNFFEHKPQDLDNATMMDIQNVFNEYMSNLKPKFQKFLNQIRFYPQKDIAPEIQKFIKVHLPIPMIDTEKFHEDIEKLSKSGKLLRIKIEYINMIQDADDYITLCQVANLSRKKSSF</sequence>
<dbReference type="EMBL" id="JAPFFF010000015">
    <property type="protein sequence ID" value="KAK8866989.1"/>
    <property type="molecule type" value="Genomic_DNA"/>
</dbReference>
<accession>A0ABR2IPZ5</accession>
<protein>
    <recommendedName>
        <fullName evidence="3">Mic1 domain-containing protein</fullName>
    </recommendedName>
</protein>
<keyword evidence="2" id="KW-1185">Reference proteome</keyword>
<dbReference type="Proteomes" id="UP001470230">
    <property type="component" value="Unassembled WGS sequence"/>
</dbReference>
<comment type="caution">
    <text evidence="1">The sequence shown here is derived from an EMBL/GenBank/DDBJ whole genome shotgun (WGS) entry which is preliminary data.</text>
</comment>
<organism evidence="1 2">
    <name type="scientific">Tritrichomonas musculus</name>
    <dbReference type="NCBI Taxonomy" id="1915356"/>
    <lineage>
        <taxon>Eukaryota</taxon>
        <taxon>Metamonada</taxon>
        <taxon>Parabasalia</taxon>
        <taxon>Tritrichomonadida</taxon>
        <taxon>Tritrichomonadidae</taxon>
        <taxon>Tritrichomonas</taxon>
    </lineage>
</organism>
<gene>
    <name evidence="1" type="ORF">M9Y10_009958</name>
</gene>
<evidence type="ECO:0000313" key="2">
    <source>
        <dbReference type="Proteomes" id="UP001470230"/>
    </source>
</evidence>
<proteinExistence type="predicted"/>
<reference evidence="1 2" key="1">
    <citation type="submission" date="2024-04" db="EMBL/GenBank/DDBJ databases">
        <title>Tritrichomonas musculus Genome.</title>
        <authorList>
            <person name="Alves-Ferreira E."/>
            <person name="Grigg M."/>
            <person name="Lorenzi H."/>
            <person name="Galac M."/>
        </authorList>
    </citation>
    <scope>NUCLEOTIDE SEQUENCE [LARGE SCALE GENOMIC DNA]</scope>
    <source>
        <strain evidence="1 2">EAF2021</strain>
    </source>
</reference>